<dbReference type="GO" id="GO:0016192">
    <property type="term" value="P:vesicle-mediated transport"/>
    <property type="evidence" value="ECO:0007669"/>
    <property type="project" value="InterPro"/>
</dbReference>
<reference evidence="3" key="2">
    <citation type="submission" date="2013-10" db="EMBL/GenBank/DDBJ databases">
        <authorList>
            <person name="Aslett M."/>
        </authorList>
    </citation>
    <scope>NUCLEOTIDE SEQUENCE [LARGE SCALE GENOMIC DNA]</scope>
    <source>
        <strain evidence="3">Weybridge</strain>
    </source>
</reference>
<dbReference type="InterPro" id="IPR043154">
    <property type="entry name" value="Sec-1-like_dom1"/>
</dbReference>
<dbReference type="VEuPathDB" id="ToxoDB:EMWEY_00043020"/>
<evidence type="ECO:0000256" key="1">
    <source>
        <dbReference type="ARBA" id="ARBA00009884"/>
    </source>
</evidence>
<dbReference type="Proteomes" id="UP000030763">
    <property type="component" value="Unassembled WGS sequence"/>
</dbReference>
<proteinExistence type="inferred from homology"/>
<accession>U6MBN0</accession>
<dbReference type="Gene3D" id="1.25.40.850">
    <property type="match status" value="1"/>
</dbReference>
<dbReference type="InterPro" id="IPR027482">
    <property type="entry name" value="Sec1-like_dom2"/>
</dbReference>
<dbReference type="Pfam" id="PF00995">
    <property type="entry name" value="Sec1"/>
    <property type="match status" value="1"/>
</dbReference>
<name>U6MBN0_EIMMA</name>
<dbReference type="OMA" id="LCTDFTY"/>
<dbReference type="InterPro" id="IPR036045">
    <property type="entry name" value="Sec1-like_sf"/>
</dbReference>
<dbReference type="InterPro" id="IPR043155">
    <property type="entry name" value="VPS33_dom3b"/>
</dbReference>
<dbReference type="AlphaFoldDB" id="U6MBN0"/>
<evidence type="ECO:0000313" key="4">
    <source>
        <dbReference type="Proteomes" id="UP000030763"/>
    </source>
</evidence>
<organism evidence="3 4">
    <name type="scientific">Eimeria maxima</name>
    <name type="common">Coccidian parasite</name>
    <dbReference type="NCBI Taxonomy" id="5804"/>
    <lineage>
        <taxon>Eukaryota</taxon>
        <taxon>Sar</taxon>
        <taxon>Alveolata</taxon>
        <taxon>Apicomplexa</taxon>
        <taxon>Conoidasida</taxon>
        <taxon>Coccidia</taxon>
        <taxon>Eucoccidiorida</taxon>
        <taxon>Eimeriorina</taxon>
        <taxon>Eimeriidae</taxon>
        <taxon>Eimeria</taxon>
    </lineage>
</organism>
<reference evidence="3" key="1">
    <citation type="submission" date="2013-10" db="EMBL/GenBank/DDBJ databases">
        <title>Genomic analysis of the causative agents of coccidiosis in chickens.</title>
        <authorList>
            <person name="Reid A.J."/>
            <person name="Blake D."/>
            <person name="Billington K."/>
            <person name="Browne H."/>
            <person name="Dunn M."/>
            <person name="Hung S."/>
            <person name="Kawahara F."/>
            <person name="Miranda-Saavedra D."/>
            <person name="Mourier T."/>
            <person name="Nagra H."/>
            <person name="Otto T.D."/>
            <person name="Rawlings N."/>
            <person name="Sanchez A."/>
            <person name="Sanders M."/>
            <person name="Subramaniam C."/>
            <person name="Tay Y."/>
            <person name="Dear P."/>
            <person name="Doerig C."/>
            <person name="Gruber A."/>
            <person name="Parkinson J."/>
            <person name="Shirley M."/>
            <person name="Wan K.L."/>
            <person name="Berriman M."/>
            <person name="Tomley F."/>
            <person name="Pain A."/>
        </authorList>
    </citation>
    <scope>NUCLEOTIDE SEQUENCE [LARGE SCALE GENOMIC DNA]</scope>
    <source>
        <strain evidence="3">Weybridge</strain>
    </source>
</reference>
<dbReference type="Gene3D" id="3.90.830.10">
    <property type="entry name" value="Syntaxin Binding Protein 1, Chain A, domain 2"/>
    <property type="match status" value="1"/>
</dbReference>
<dbReference type="Gene3D" id="3.40.50.2060">
    <property type="match status" value="1"/>
</dbReference>
<evidence type="ECO:0000256" key="2">
    <source>
        <dbReference type="SAM" id="MobiDB-lite"/>
    </source>
</evidence>
<dbReference type="EMBL" id="HG722152">
    <property type="protein sequence ID" value="CDJ61607.1"/>
    <property type="molecule type" value="Genomic_DNA"/>
</dbReference>
<dbReference type="InterPro" id="IPR001619">
    <property type="entry name" value="Sec1-like"/>
</dbReference>
<evidence type="ECO:0000313" key="3">
    <source>
        <dbReference type="EMBL" id="CDJ61607.1"/>
    </source>
</evidence>
<keyword evidence="4" id="KW-1185">Reference proteome</keyword>
<dbReference type="PANTHER" id="PTHR11679">
    <property type="entry name" value="VESICLE PROTEIN SORTING-ASSOCIATED"/>
    <property type="match status" value="1"/>
</dbReference>
<dbReference type="Gene3D" id="3.40.50.1910">
    <property type="match status" value="1"/>
</dbReference>
<dbReference type="SUPFAM" id="SSF56815">
    <property type="entry name" value="Sec1/munc18-like (SM) proteins"/>
    <property type="match status" value="1"/>
</dbReference>
<dbReference type="RefSeq" id="XP_013338257.1">
    <property type="nucleotide sequence ID" value="XM_013482803.1"/>
</dbReference>
<gene>
    <name evidence="3" type="ORF">EMWEY_00043020</name>
</gene>
<dbReference type="InterPro" id="IPR043127">
    <property type="entry name" value="Sec-1-like_dom3a"/>
</dbReference>
<feature type="region of interest" description="Disordered" evidence="2">
    <location>
        <begin position="445"/>
        <end position="475"/>
    </location>
</feature>
<comment type="similarity">
    <text evidence="1">Belongs to the STXBP/unc-18/SEC1 family.</text>
</comment>
<dbReference type="GeneID" id="25338288"/>
<feature type="compositionally biased region" description="Low complexity" evidence="2">
    <location>
        <begin position="771"/>
        <end position="794"/>
    </location>
</feature>
<dbReference type="OrthoDB" id="10262287at2759"/>
<sequence length="881" mass="96025">MFLDGLSTIEGHKLFILEDSLAFPLSHLTDASSLQQHGVERCFALAAFPISLSSVPPQTARAPTVVFVCRPRLSRLPLILRHIHFVEDNFPQAQPPPAAAKAAAVASAAAASGSASSADPALLWQFPLPPIAAKSGRRYVVVLIAEPSEFIASEIRRLLSAPIAPKTHAAEQQSAGHSSLPAAAAALISNLGNSLLPLGSNNTTQDSPECSSSSSVSADSVVVTHCPIQLFPVERDVLSLELPNFFRAFHGQGDISLCKTIANAIDVLQQQQLQFQQEQPLQLLQQPKETQQRLIPHLRCIGSAAKTVSDFLIQKRKQQQQQRQRFEDPYVGALMETQQAPLPPVPPVYSVLDAEDCGSSHPFAGSSSAALRAEEGEAAGEGRWGADCGSSRLVLPHAPHMAVLFDRRVDLVTPLCTDFTYQGLLDSTLGIEGASIEIPKHLLLQQQQQQQQDQQDQQDQQQPSLSEGVVSPPLPGNLGGSVLIERGRGQRVPLSGDSLFLSLQDLHQTEVGAVLHRIASEIKETYTLKERLRTIEDISSFMVKFKVKQQEHASLSLHVKLASFIAAVSRDANYHSRLCLEDRLLQGTLGLETGLLRSSSSSSTELFEKLIDESAATEAAAASGCFSAAATTLDEVYRLLCLYSVTAGGIKGAQLEPLLHALVQQHGTRELRRVACMQKVGLLREHNPLKKTKVNGGGSGGPEAWKFVREKCRLMVDEQQTMKDIAYVCSGYAPLSVRLLQMLHETPLGWRAIPDVLNSLWGPALEIRQQQQPQLGQQQRAAQQRQQQQHRLQGSSGAEEDEGTGEGSSAAAPPPLLVLMFYIGGVSHAEIAAIRRLNEMELQGNVKAERRPENTRVQYLIITTEILNTRQLFRSMIEDVD</sequence>
<feature type="compositionally biased region" description="Low complexity" evidence="2">
    <location>
        <begin position="445"/>
        <end position="462"/>
    </location>
</feature>
<protein>
    <submittedName>
        <fullName evidence="3">Sec1 family domain-containing protein, putative</fullName>
    </submittedName>
</protein>
<feature type="region of interest" description="Disordered" evidence="2">
    <location>
        <begin position="771"/>
        <end position="811"/>
    </location>
</feature>